<feature type="domain" description="SprT-like" evidence="2">
    <location>
        <begin position="376"/>
        <end position="556"/>
    </location>
</feature>
<dbReference type="AlphaFoldDB" id="A0A9P7M739"/>
<dbReference type="InterPro" id="IPR006640">
    <property type="entry name" value="SprT-like_domain"/>
</dbReference>
<evidence type="ECO:0000313" key="3">
    <source>
        <dbReference type="EMBL" id="KAG5931317.1"/>
    </source>
</evidence>
<feature type="region of interest" description="Disordered" evidence="1">
    <location>
        <begin position="1"/>
        <end position="34"/>
    </location>
</feature>
<dbReference type="GO" id="GO:0006950">
    <property type="term" value="P:response to stress"/>
    <property type="evidence" value="ECO:0007669"/>
    <property type="project" value="UniProtKB-ARBA"/>
</dbReference>
<evidence type="ECO:0000259" key="2">
    <source>
        <dbReference type="SMART" id="SM00731"/>
    </source>
</evidence>
<name>A0A9P7M739_9HYPO</name>
<gene>
    <name evidence="3" type="ORF">E4U60_006207</name>
</gene>
<keyword evidence="4" id="KW-1185">Reference proteome</keyword>
<reference evidence="3 4" key="1">
    <citation type="journal article" date="2020" name="bioRxiv">
        <title>Whole genome comparisons of ergot fungi reveals the divergence and evolution of species within the genus Claviceps are the result of varying mechanisms driving genome evolution and host range expansion.</title>
        <authorList>
            <person name="Wyka S.A."/>
            <person name="Mondo S.J."/>
            <person name="Liu M."/>
            <person name="Dettman J."/>
            <person name="Nalam V."/>
            <person name="Broders K.D."/>
        </authorList>
    </citation>
    <scope>NUCLEOTIDE SEQUENCE [LARGE SCALE GENOMIC DNA]</scope>
    <source>
        <strain evidence="3 4">CCC 1485</strain>
    </source>
</reference>
<sequence length="629" mass="69793">MTRLRRLSLNGDDTSGGMESSKHKSQVVSDVRSTNDAAAATTRLKQNLVLKPSTPTRCHHKIRRLRSSIKETSILFQPWSRRDDDGSQARYQKIMRESPAKMGLFSEFEQQGVAGVSPAKSSRWNRGEMNFPSAENSSCNNASHPLSPFGPRQRAHVLLARGLPENNIGNGVKADALALRSFLAPQSTNNASLLKASPRRHRVQKQQFVEEFSANESSVLESLTITSSSGSSNTDVALTHKDVSGTLSVSASSISLIFENAEDGSLHPIDDAVISDSNRISRKLQYDLIDSETTPSESLSTPHDEVDHVIKLWEEKMHLASSRSDKNYGSDLDGHFLSSRGSDRQITNLGSTKPLAHLLIAPKNASRARLSRESFQEMKQSLASAFLFELDEELTDGRIAELSRTTGGVKLTWTKSLNTTAGRANWRRETVREEQSDGKVLHRFIHHASIDLAEKIIDSELKLLNVLAHEFCHLATFMISGILRKPHGKEFKTWASKCSVAFGERGIHVTTKHSYEIDFKYVWQCGSCHLEYKRHSKSIDIQRQRCGGCKGQLEQIRPTPRGKVNINAGPGQSSYQLFVKEQMQLLKKTNSNVLQQDLLKIIAKAWAAKKESENGSGQVSKNLAVCGAI</sequence>
<dbReference type="PANTHER" id="PTHR23099:SF0">
    <property type="entry name" value="GERM CELL NUCLEAR ACIDIC PROTEIN"/>
    <property type="match status" value="1"/>
</dbReference>
<organism evidence="3 4">
    <name type="scientific">Claviceps pazoutovae</name>
    <dbReference type="NCBI Taxonomy" id="1649127"/>
    <lineage>
        <taxon>Eukaryota</taxon>
        <taxon>Fungi</taxon>
        <taxon>Dikarya</taxon>
        <taxon>Ascomycota</taxon>
        <taxon>Pezizomycotina</taxon>
        <taxon>Sordariomycetes</taxon>
        <taxon>Hypocreomycetidae</taxon>
        <taxon>Hypocreales</taxon>
        <taxon>Clavicipitaceae</taxon>
        <taxon>Claviceps</taxon>
    </lineage>
</organism>
<dbReference type="InterPro" id="IPR035240">
    <property type="entry name" value="SprT_Zn_ribbon"/>
</dbReference>
<protein>
    <recommendedName>
        <fullName evidence="2">SprT-like domain-containing protein</fullName>
    </recommendedName>
</protein>
<evidence type="ECO:0000256" key="1">
    <source>
        <dbReference type="SAM" id="MobiDB-lite"/>
    </source>
</evidence>
<dbReference type="PANTHER" id="PTHR23099">
    <property type="entry name" value="TRANSCRIPTIONAL REGULATOR"/>
    <property type="match status" value="1"/>
</dbReference>
<dbReference type="OrthoDB" id="20772at2759"/>
<comment type="caution">
    <text evidence="3">The sequence shown here is derived from an EMBL/GenBank/DDBJ whole genome shotgun (WGS) entry which is preliminary data.</text>
</comment>
<evidence type="ECO:0000313" key="4">
    <source>
        <dbReference type="Proteomes" id="UP000706124"/>
    </source>
</evidence>
<dbReference type="Pfam" id="PF10263">
    <property type="entry name" value="SprT-like"/>
    <property type="match status" value="1"/>
</dbReference>
<dbReference type="Proteomes" id="UP000706124">
    <property type="component" value="Unassembled WGS sequence"/>
</dbReference>
<dbReference type="Pfam" id="PF17283">
    <property type="entry name" value="Zn_ribbon_SprT"/>
    <property type="match status" value="1"/>
</dbReference>
<dbReference type="SMART" id="SM00731">
    <property type="entry name" value="SprT"/>
    <property type="match status" value="1"/>
</dbReference>
<proteinExistence type="predicted"/>
<dbReference type="EMBL" id="SRPO01000593">
    <property type="protein sequence ID" value="KAG5931317.1"/>
    <property type="molecule type" value="Genomic_DNA"/>
</dbReference>
<dbReference type="GO" id="GO:0005634">
    <property type="term" value="C:nucleus"/>
    <property type="evidence" value="ECO:0007669"/>
    <property type="project" value="TreeGrafter"/>
</dbReference>
<accession>A0A9P7M739</accession>